<dbReference type="GO" id="GO:0016020">
    <property type="term" value="C:membrane"/>
    <property type="evidence" value="ECO:0007669"/>
    <property type="project" value="UniProtKB-SubCell"/>
</dbReference>
<evidence type="ECO:0000313" key="9">
    <source>
        <dbReference type="Proteomes" id="UP001165413"/>
    </source>
</evidence>
<keyword evidence="4 6" id="KW-1133">Transmembrane helix</keyword>
<evidence type="ECO:0000256" key="2">
    <source>
        <dbReference type="ARBA" id="ARBA00007362"/>
    </source>
</evidence>
<dbReference type="Pfam" id="PF00892">
    <property type="entry name" value="EamA"/>
    <property type="match status" value="2"/>
</dbReference>
<feature type="domain" description="EamA" evidence="7">
    <location>
        <begin position="150"/>
        <end position="283"/>
    </location>
</feature>
<keyword evidence="3 6" id="KW-0812">Transmembrane</keyword>
<keyword evidence="9" id="KW-1185">Reference proteome</keyword>
<evidence type="ECO:0000256" key="4">
    <source>
        <dbReference type="ARBA" id="ARBA00022989"/>
    </source>
</evidence>
<dbReference type="PANTHER" id="PTHR32322">
    <property type="entry name" value="INNER MEMBRANE TRANSPORTER"/>
    <property type="match status" value="1"/>
</dbReference>
<evidence type="ECO:0000259" key="7">
    <source>
        <dbReference type="Pfam" id="PF00892"/>
    </source>
</evidence>
<evidence type="ECO:0000256" key="5">
    <source>
        <dbReference type="ARBA" id="ARBA00023136"/>
    </source>
</evidence>
<comment type="subcellular location">
    <subcellularLocation>
        <location evidence="1">Membrane</location>
        <topology evidence="1">Multi-pass membrane protein</topology>
    </subcellularLocation>
</comment>
<feature type="transmembrane region" description="Helical" evidence="6">
    <location>
        <begin position="38"/>
        <end position="55"/>
    </location>
</feature>
<evidence type="ECO:0000256" key="1">
    <source>
        <dbReference type="ARBA" id="ARBA00004141"/>
    </source>
</evidence>
<dbReference type="PANTHER" id="PTHR32322:SF2">
    <property type="entry name" value="EAMA DOMAIN-CONTAINING PROTEIN"/>
    <property type="match status" value="1"/>
</dbReference>
<proteinExistence type="inferred from homology"/>
<organism evidence="8 9">
    <name type="scientific">Opacimonas viscosa</name>
    <dbReference type="NCBI Taxonomy" id="2961944"/>
    <lineage>
        <taxon>Bacteria</taxon>
        <taxon>Pseudomonadati</taxon>
        <taxon>Pseudomonadota</taxon>
        <taxon>Gammaproteobacteria</taxon>
        <taxon>Alteromonadales</taxon>
        <taxon>Alteromonadaceae</taxon>
        <taxon>Opacimonas</taxon>
    </lineage>
</organism>
<dbReference type="RefSeq" id="WP_254101738.1">
    <property type="nucleotide sequence ID" value="NZ_JANATA010000021.1"/>
</dbReference>
<dbReference type="InterPro" id="IPR050638">
    <property type="entry name" value="AA-Vitamin_Transporters"/>
</dbReference>
<feature type="transmembrane region" description="Helical" evidence="6">
    <location>
        <begin position="179"/>
        <end position="199"/>
    </location>
</feature>
<gene>
    <name evidence="8" type="ORF">NLF92_10740</name>
</gene>
<dbReference type="AlphaFoldDB" id="A0AA41X307"/>
<dbReference type="InterPro" id="IPR000620">
    <property type="entry name" value="EamA_dom"/>
</dbReference>
<dbReference type="InterPro" id="IPR037185">
    <property type="entry name" value="EmrE-like"/>
</dbReference>
<feature type="transmembrane region" description="Helical" evidence="6">
    <location>
        <begin position="239"/>
        <end position="258"/>
    </location>
</feature>
<evidence type="ECO:0000313" key="8">
    <source>
        <dbReference type="EMBL" id="MCP3429421.1"/>
    </source>
</evidence>
<dbReference type="Proteomes" id="UP001165413">
    <property type="component" value="Unassembled WGS sequence"/>
</dbReference>
<comment type="similarity">
    <text evidence="2">Belongs to the EamA transporter family.</text>
</comment>
<feature type="transmembrane region" description="Helical" evidence="6">
    <location>
        <begin position="211"/>
        <end position="232"/>
    </location>
</feature>
<sequence length="288" mass="31389">MSPLLQRMLPWLFLCVWSSGYAVAKLALEYTEPLNLLAYRYIGASLFVLPIIWYLRLSLPKWSQIKGLMATGLFLHIGHFGTLYVGMKLGASANIMALFAASQPVLIILASAAFIKQWPSWRVWLGLFLGLSGAAWVIGIDMQGQQGYLLGALLGFLAVLGMSVGQVIEKQRKMHIHPLMATGVQYVFAMLVSIPLAWFVEGFAFTPEPTFFLATAHLSIVNTVVGIMLMFAMVRTGSLAQATSIMFLVPAVAALIAWPVAGETVPLSAIPGMILAMAGAIWTRRVSK</sequence>
<evidence type="ECO:0000256" key="6">
    <source>
        <dbReference type="SAM" id="Phobius"/>
    </source>
</evidence>
<feature type="transmembrane region" description="Helical" evidence="6">
    <location>
        <begin position="67"/>
        <end position="87"/>
    </location>
</feature>
<comment type="caution">
    <text evidence="8">The sequence shown here is derived from an EMBL/GenBank/DDBJ whole genome shotgun (WGS) entry which is preliminary data.</text>
</comment>
<protein>
    <submittedName>
        <fullName evidence="8">DMT family transporter</fullName>
    </submittedName>
</protein>
<accession>A0AA41X307</accession>
<dbReference type="EMBL" id="JANATA010000021">
    <property type="protein sequence ID" value="MCP3429421.1"/>
    <property type="molecule type" value="Genomic_DNA"/>
</dbReference>
<feature type="transmembrane region" description="Helical" evidence="6">
    <location>
        <begin position="93"/>
        <end position="114"/>
    </location>
</feature>
<feature type="transmembrane region" description="Helical" evidence="6">
    <location>
        <begin position="121"/>
        <end position="140"/>
    </location>
</feature>
<evidence type="ECO:0000256" key="3">
    <source>
        <dbReference type="ARBA" id="ARBA00022692"/>
    </source>
</evidence>
<feature type="transmembrane region" description="Helical" evidence="6">
    <location>
        <begin position="264"/>
        <end position="283"/>
    </location>
</feature>
<feature type="transmembrane region" description="Helical" evidence="6">
    <location>
        <begin position="146"/>
        <end position="167"/>
    </location>
</feature>
<reference evidence="8" key="1">
    <citation type="submission" date="2022-07" db="EMBL/GenBank/DDBJ databases">
        <title>Characterization of the Novel Bacterium Alteromonas immobilis LMIT006 and Alteromonas gregis LMIT007.</title>
        <authorList>
            <person name="Lin X."/>
        </authorList>
    </citation>
    <scope>NUCLEOTIDE SEQUENCE</scope>
    <source>
        <strain evidence="8">LMIT007</strain>
    </source>
</reference>
<keyword evidence="5 6" id="KW-0472">Membrane</keyword>
<name>A0AA41X307_9ALTE</name>
<feature type="domain" description="EamA" evidence="7">
    <location>
        <begin position="16"/>
        <end position="138"/>
    </location>
</feature>
<dbReference type="SUPFAM" id="SSF103481">
    <property type="entry name" value="Multidrug resistance efflux transporter EmrE"/>
    <property type="match status" value="2"/>
</dbReference>